<evidence type="ECO:0000256" key="7">
    <source>
        <dbReference type="ARBA" id="ARBA00022722"/>
    </source>
</evidence>
<proteinExistence type="inferred from homology"/>
<keyword evidence="9" id="KW-0378">Hydrolase</keyword>
<evidence type="ECO:0000256" key="8">
    <source>
        <dbReference type="ARBA" id="ARBA00022723"/>
    </source>
</evidence>
<reference evidence="15" key="1">
    <citation type="submission" date="2021-05" db="EMBL/GenBank/DDBJ databases">
        <authorList>
            <person name="Alioto T."/>
            <person name="Alioto T."/>
            <person name="Gomez Garrido J."/>
        </authorList>
    </citation>
    <scope>NUCLEOTIDE SEQUENCE</scope>
</reference>
<feature type="region of interest" description="Disordered" evidence="13">
    <location>
        <begin position="316"/>
        <end position="347"/>
    </location>
</feature>
<dbReference type="GO" id="GO:0004518">
    <property type="term" value="F:nuclease activity"/>
    <property type="evidence" value="ECO:0007669"/>
    <property type="project" value="UniProtKB-KW"/>
</dbReference>
<keyword evidence="8" id="KW-0479">Metal-binding</keyword>
<comment type="function">
    <text evidence="12">Transposase-derived protein that may have nuclease activity. Does not have transposase activity.</text>
</comment>
<evidence type="ECO:0000256" key="4">
    <source>
        <dbReference type="ARBA" id="ARBA00006958"/>
    </source>
</evidence>
<evidence type="ECO:0000256" key="2">
    <source>
        <dbReference type="ARBA" id="ARBA00004123"/>
    </source>
</evidence>
<evidence type="ECO:0000256" key="11">
    <source>
        <dbReference type="ARBA" id="ARBA00030126"/>
    </source>
</evidence>
<evidence type="ECO:0000256" key="9">
    <source>
        <dbReference type="ARBA" id="ARBA00022801"/>
    </source>
</evidence>
<dbReference type="EMBL" id="HBUF01242436">
    <property type="protein sequence ID" value="CAG6677382.1"/>
    <property type="molecule type" value="Transcribed_RNA"/>
</dbReference>
<dbReference type="Pfam" id="PF13359">
    <property type="entry name" value="DDE_Tnp_4"/>
    <property type="match status" value="1"/>
</dbReference>
<dbReference type="InterPro" id="IPR026103">
    <property type="entry name" value="HARBI1_animal"/>
</dbReference>
<dbReference type="GO" id="GO:0016787">
    <property type="term" value="F:hydrolase activity"/>
    <property type="evidence" value="ECO:0007669"/>
    <property type="project" value="UniProtKB-KW"/>
</dbReference>
<sequence>MDMLGLMGMEDGEDCEEAPVFQVQPRRQVYRERINFEARYDFTFNERFRIPRPVFIQRHQDNRGELEPRTNRSRSLNAEEQILLTLHWLGTGAQQHAIGDMHGVSKATVGRVAEKVIATINNTLFDEVVRWPDDMVSVIGKFHDVAGMPTVVGCVDGTLINIDAPVENEEQFVDRHGAHSINCMACVGPDRQFFNVSACWPGSVHDARVLRRSNMCADFEEGWRPYPNGIILGDSAYPLKPWLLTPLFRNLEDNAVRRYNKAHKSTRSIVENAFGILKEKFPILNHMRVEPRYAGEIFKCCTVLCNLSKRLEDLPPYVPQGEGRGEEDQDEEEPNEHEGNAVGRAQGELRLQQILQHFR</sequence>
<keyword evidence="10" id="KW-0539">Nucleus</keyword>
<comment type="similarity">
    <text evidence="4">Belongs to the HARBI1 family.</text>
</comment>
<feature type="domain" description="DDE Tnp4" evidence="14">
    <location>
        <begin position="155"/>
        <end position="306"/>
    </location>
</feature>
<evidence type="ECO:0000256" key="3">
    <source>
        <dbReference type="ARBA" id="ARBA00004496"/>
    </source>
</evidence>
<evidence type="ECO:0000256" key="5">
    <source>
        <dbReference type="ARBA" id="ARBA00015519"/>
    </source>
</evidence>
<comment type="subcellular location">
    <subcellularLocation>
        <location evidence="3">Cytoplasm</location>
    </subcellularLocation>
    <subcellularLocation>
        <location evidence="2">Nucleus</location>
    </subcellularLocation>
</comment>
<dbReference type="PANTHER" id="PTHR22930">
    <property type="match status" value="1"/>
</dbReference>
<evidence type="ECO:0000256" key="12">
    <source>
        <dbReference type="ARBA" id="ARBA00045850"/>
    </source>
</evidence>
<comment type="cofactor">
    <cofactor evidence="1">
        <name>a divalent metal cation</name>
        <dbReference type="ChEBI" id="CHEBI:60240"/>
    </cofactor>
</comment>
<dbReference type="PANTHER" id="PTHR22930:SF85">
    <property type="entry name" value="GH03217P-RELATED"/>
    <property type="match status" value="1"/>
</dbReference>
<evidence type="ECO:0000256" key="10">
    <source>
        <dbReference type="ARBA" id="ARBA00023242"/>
    </source>
</evidence>
<accession>A0A8D8T3R9</accession>
<organism evidence="15">
    <name type="scientific">Cacopsylla melanoneura</name>
    <dbReference type="NCBI Taxonomy" id="428564"/>
    <lineage>
        <taxon>Eukaryota</taxon>
        <taxon>Metazoa</taxon>
        <taxon>Ecdysozoa</taxon>
        <taxon>Arthropoda</taxon>
        <taxon>Hexapoda</taxon>
        <taxon>Insecta</taxon>
        <taxon>Pterygota</taxon>
        <taxon>Neoptera</taxon>
        <taxon>Paraneoptera</taxon>
        <taxon>Hemiptera</taxon>
        <taxon>Sternorrhyncha</taxon>
        <taxon>Psylloidea</taxon>
        <taxon>Psyllidae</taxon>
        <taxon>Psyllinae</taxon>
        <taxon>Cacopsylla</taxon>
    </lineage>
</organism>
<evidence type="ECO:0000313" key="15">
    <source>
        <dbReference type="EMBL" id="CAG6677382.1"/>
    </source>
</evidence>
<dbReference type="GO" id="GO:0046872">
    <property type="term" value="F:metal ion binding"/>
    <property type="evidence" value="ECO:0007669"/>
    <property type="project" value="UniProtKB-KW"/>
</dbReference>
<dbReference type="InterPro" id="IPR027806">
    <property type="entry name" value="HARBI1_dom"/>
</dbReference>
<evidence type="ECO:0000256" key="1">
    <source>
        <dbReference type="ARBA" id="ARBA00001968"/>
    </source>
</evidence>
<dbReference type="PRINTS" id="PR02086">
    <property type="entry name" value="PUTNUCHARBI1"/>
</dbReference>
<protein>
    <recommendedName>
        <fullName evidence="5">Putative nuclease HARBI1</fullName>
    </recommendedName>
    <alternativeName>
        <fullName evidence="11">Harbinger transposase-derived nuclease</fullName>
    </alternativeName>
</protein>
<name>A0A8D8T3R9_9HEMI</name>
<evidence type="ECO:0000256" key="6">
    <source>
        <dbReference type="ARBA" id="ARBA00022490"/>
    </source>
</evidence>
<evidence type="ECO:0000259" key="14">
    <source>
        <dbReference type="Pfam" id="PF13359"/>
    </source>
</evidence>
<dbReference type="InterPro" id="IPR045249">
    <property type="entry name" value="HARBI1-like"/>
</dbReference>
<dbReference type="GO" id="GO:0005737">
    <property type="term" value="C:cytoplasm"/>
    <property type="evidence" value="ECO:0007669"/>
    <property type="project" value="UniProtKB-SubCell"/>
</dbReference>
<dbReference type="AlphaFoldDB" id="A0A8D8T3R9"/>
<feature type="compositionally biased region" description="Acidic residues" evidence="13">
    <location>
        <begin position="325"/>
        <end position="335"/>
    </location>
</feature>
<dbReference type="GO" id="GO:0005634">
    <property type="term" value="C:nucleus"/>
    <property type="evidence" value="ECO:0007669"/>
    <property type="project" value="UniProtKB-SubCell"/>
</dbReference>
<keyword evidence="6" id="KW-0963">Cytoplasm</keyword>
<keyword evidence="7" id="KW-0540">Nuclease</keyword>
<evidence type="ECO:0000256" key="13">
    <source>
        <dbReference type="SAM" id="MobiDB-lite"/>
    </source>
</evidence>